<dbReference type="EMBL" id="UINC01014545">
    <property type="protein sequence ID" value="SVA61972.1"/>
    <property type="molecule type" value="Genomic_DNA"/>
</dbReference>
<proteinExistence type="predicted"/>
<dbReference type="AlphaFoldDB" id="A0A381XBN3"/>
<dbReference type="InterPro" id="IPR035402">
    <property type="entry name" value="DgcN-like_N"/>
</dbReference>
<dbReference type="InterPro" id="IPR027417">
    <property type="entry name" value="P-loop_NTPase"/>
</dbReference>
<dbReference type="PANTHER" id="PTHR40690:SF1">
    <property type="entry name" value="DUF1611 DOMAIN-CONTAINING PROTEIN"/>
    <property type="match status" value="1"/>
</dbReference>
<dbReference type="PANTHER" id="PTHR40690">
    <property type="entry name" value="GLL3100 PROTEIN"/>
    <property type="match status" value="1"/>
</dbReference>
<dbReference type="Pfam" id="PF17396">
    <property type="entry name" value="DUF1611_N"/>
    <property type="match status" value="1"/>
</dbReference>
<evidence type="ECO:0008006" key="4">
    <source>
        <dbReference type="Google" id="ProtNLM"/>
    </source>
</evidence>
<dbReference type="PIRSF" id="PIRSF026760">
    <property type="entry name" value="UCP026760"/>
    <property type="match status" value="1"/>
</dbReference>
<dbReference type="Gene3D" id="3.40.50.720">
    <property type="entry name" value="NAD(P)-binding Rossmann-like Domain"/>
    <property type="match status" value="1"/>
</dbReference>
<gene>
    <name evidence="3" type="ORF">METZ01_LOCUS114826</name>
</gene>
<dbReference type="Gene3D" id="3.40.50.300">
    <property type="entry name" value="P-loop containing nucleotide triphosphate hydrolases"/>
    <property type="match status" value="1"/>
</dbReference>
<dbReference type="SUPFAM" id="SSF52540">
    <property type="entry name" value="P-loop containing nucleoside triphosphate hydrolases"/>
    <property type="match status" value="1"/>
</dbReference>
<organism evidence="3">
    <name type="scientific">marine metagenome</name>
    <dbReference type="NCBI Taxonomy" id="408172"/>
    <lineage>
        <taxon>unclassified sequences</taxon>
        <taxon>metagenomes</taxon>
        <taxon>ecological metagenomes</taxon>
    </lineage>
</organism>
<protein>
    <recommendedName>
        <fullName evidence="4">DUF1611 domain-containing protein</fullName>
    </recommendedName>
</protein>
<name>A0A381XBN3_9ZZZZ</name>
<dbReference type="InterPro" id="IPR011669">
    <property type="entry name" value="DgcN-like"/>
</dbReference>
<evidence type="ECO:0000259" key="1">
    <source>
        <dbReference type="Pfam" id="PF07755"/>
    </source>
</evidence>
<sequence length="342" mass="36906">MARKVLILTEGLSSPNTAKSACSVIRYRRDELVGVLDTTVPPQTCQGLFEVGGDLPVVNSLDALPEANVLLIGIAPTGGSLPAAMRELVLAAIKRGMDVESGLHEFLNEDAQFAAAAKASGSTLRDLRRNNERDVAKRQNISTNCLRIHTVGHDCSVGKMVVAIEVARGLARRRVDAKFIATGQTGIMVEGDGCPVDAVVADFISGAVEKQILAHQHHEVLVIEGQGSLTHPCYSAVTLGLLHGCLPDGLIYCYEMGRKTAKGADHIELPTIESQREIYLAMANTAHPCRFIGVAISSRCVEESAYLAERDRIESEWKLPACDVFRENAEPLVNAVLEMLKD</sequence>
<feature type="domain" description="D-glutamate N-acetyltransferase-like C-terminal" evidence="1">
    <location>
        <begin position="140"/>
        <end position="333"/>
    </location>
</feature>
<reference evidence="3" key="1">
    <citation type="submission" date="2018-05" db="EMBL/GenBank/DDBJ databases">
        <authorList>
            <person name="Lanie J.A."/>
            <person name="Ng W.-L."/>
            <person name="Kazmierczak K.M."/>
            <person name="Andrzejewski T.M."/>
            <person name="Davidsen T.M."/>
            <person name="Wayne K.J."/>
            <person name="Tettelin H."/>
            <person name="Glass J.I."/>
            <person name="Rusch D."/>
            <person name="Podicherti R."/>
            <person name="Tsui H.-C.T."/>
            <person name="Winkler M.E."/>
        </authorList>
    </citation>
    <scope>NUCLEOTIDE SEQUENCE</scope>
</reference>
<dbReference type="InterPro" id="IPR035086">
    <property type="entry name" value="DgcN-like_C"/>
</dbReference>
<evidence type="ECO:0000313" key="3">
    <source>
        <dbReference type="EMBL" id="SVA61972.1"/>
    </source>
</evidence>
<feature type="domain" description="D-glutamate N-acetyltransferase-like N-terminal" evidence="2">
    <location>
        <begin position="53"/>
        <end position="129"/>
    </location>
</feature>
<accession>A0A381XBN3</accession>
<dbReference type="Pfam" id="PF07755">
    <property type="entry name" value="DUF1611"/>
    <property type="match status" value="1"/>
</dbReference>
<evidence type="ECO:0000259" key="2">
    <source>
        <dbReference type="Pfam" id="PF17396"/>
    </source>
</evidence>